<feature type="region of interest" description="Disordered" evidence="1">
    <location>
        <begin position="319"/>
        <end position="361"/>
    </location>
</feature>
<feature type="compositionally biased region" description="Low complexity" evidence="1">
    <location>
        <begin position="554"/>
        <end position="569"/>
    </location>
</feature>
<feature type="compositionally biased region" description="Basic and acidic residues" evidence="1">
    <location>
        <begin position="453"/>
        <end position="464"/>
    </location>
</feature>
<dbReference type="Proteomes" id="UP000504633">
    <property type="component" value="Unplaced"/>
</dbReference>
<evidence type="ECO:0000256" key="1">
    <source>
        <dbReference type="SAM" id="MobiDB-lite"/>
    </source>
</evidence>
<dbReference type="KEGG" id="dhe:111597294"/>
<organism evidence="2 3">
    <name type="scientific">Drosophila hydei</name>
    <name type="common">Fruit fly</name>
    <dbReference type="NCBI Taxonomy" id="7224"/>
    <lineage>
        <taxon>Eukaryota</taxon>
        <taxon>Metazoa</taxon>
        <taxon>Ecdysozoa</taxon>
        <taxon>Arthropoda</taxon>
        <taxon>Hexapoda</taxon>
        <taxon>Insecta</taxon>
        <taxon>Pterygota</taxon>
        <taxon>Neoptera</taxon>
        <taxon>Endopterygota</taxon>
        <taxon>Diptera</taxon>
        <taxon>Brachycera</taxon>
        <taxon>Muscomorpha</taxon>
        <taxon>Ephydroidea</taxon>
        <taxon>Drosophilidae</taxon>
        <taxon>Drosophila</taxon>
    </lineage>
</organism>
<feature type="region of interest" description="Disordered" evidence="1">
    <location>
        <begin position="525"/>
        <end position="597"/>
    </location>
</feature>
<feature type="compositionally biased region" description="Basic and acidic residues" evidence="1">
    <location>
        <begin position="341"/>
        <end position="351"/>
    </location>
</feature>
<evidence type="ECO:0000313" key="3">
    <source>
        <dbReference type="RefSeq" id="XP_023167679.2"/>
    </source>
</evidence>
<dbReference type="RefSeq" id="XP_023167679.2">
    <property type="nucleotide sequence ID" value="XM_023311911.2"/>
</dbReference>
<dbReference type="GeneID" id="111597294"/>
<gene>
    <name evidence="3" type="primary">LOC111597294</name>
</gene>
<dbReference type="OMA" id="CNRIANT"/>
<protein>
    <submittedName>
        <fullName evidence="3">Uncharacterized protein LOC111597294 isoform X1</fullName>
    </submittedName>
</protein>
<accession>A0A6J1LUW1</accession>
<feature type="region of interest" description="Disordered" evidence="1">
    <location>
        <begin position="445"/>
        <end position="505"/>
    </location>
</feature>
<feature type="compositionally biased region" description="Low complexity" evidence="1">
    <location>
        <begin position="465"/>
        <end position="484"/>
    </location>
</feature>
<reference evidence="3" key="1">
    <citation type="submission" date="2025-08" db="UniProtKB">
        <authorList>
            <consortium name="RefSeq"/>
        </authorList>
    </citation>
    <scope>IDENTIFICATION</scope>
    <source>
        <strain evidence="3">15085-1641.00</strain>
        <tissue evidence="3">Whole body</tissue>
    </source>
</reference>
<keyword evidence="2" id="KW-1185">Reference proteome</keyword>
<sequence length="597" mass="66618">MCACNTKNYFCKCYNYGDCCCGCKDPRCHETKFSKIVVPSFLCDRVKSRSKPNMPKTNKTKIKTKDIGVGTYEEPEVACEAVCNCCQPCVLPSYDSMWQTPCVLMNPMNPAVNQTSLQRLRPAGLPSKRCTPFDPCTGMELRCQPPCTPFGRCSVNLVKNIQIQDTPSTIFWQEEPTESNELLPPTSKPICPSNNCIDKANKGVRRSNSCCRDKCVNKAICQTGKRSLSAAPKATERYTFPAKQKLPPLRTHNDYEENTHSPYLCRNNMTGQHGSNELKLVNCCNASPDFLNRICESLRVPQPPESCYILLPITMATSSKKKTRQSGKSNNEWNNNEEEGSSDKSNSKPEDEFQEECPPRTRTCGCNTEAVRNCQAKDGSSEADNVGGECKNACGSCCTAGCCYWPRRTCYYNPFTGRYCWYNHYCCSSGCNSCAGANQNSCALPAAAKPPQSKKESSKRETLKSPRSSAVARASTRASTSQPRSSKKDDRNIGGGEMPFPSNSNEEVQHWMGYSQHMDTGFNHDLMSVASSRPPTSSKSYATYSKSFRSLDAQQQDQPQEQMQEQQQQKRGYFKGFRSRMPSMMMMTTSPKTTDID</sequence>
<feature type="compositionally biased region" description="Low complexity" evidence="1">
    <location>
        <begin position="534"/>
        <end position="547"/>
    </location>
</feature>
<evidence type="ECO:0000313" key="2">
    <source>
        <dbReference type="Proteomes" id="UP000504633"/>
    </source>
</evidence>
<feature type="compositionally biased region" description="Low complexity" evidence="1">
    <location>
        <begin position="579"/>
        <end position="591"/>
    </location>
</feature>
<dbReference type="AlphaFoldDB" id="A0A6J1LUW1"/>
<dbReference type="OrthoDB" id="7871697at2759"/>
<proteinExistence type="predicted"/>
<name>A0A6J1LUW1_DROHY</name>